<reference evidence="12 13" key="1">
    <citation type="journal article" date="2016" name="BMC Genomics">
        <title>Combined genomic and structural analyses of a cultured magnetotactic bacterium reveals its niche adaptation to a dynamic environment.</title>
        <authorList>
            <person name="Araujo A.C."/>
            <person name="Morillo V."/>
            <person name="Cypriano J."/>
            <person name="Teixeira L.C."/>
            <person name="Leao P."/>
            <person name="Lyra S."/>
            <person name="Almeida L.G."/>
            <person name="Bazylinski D.A."/>
            <person name="Vasconcellos A.T."/>
            <person name="Abreu F."/>
            <person name="Lins U."/>
        </authorList>
    </citation>
    <scope>NUCLEOTIDE SEQUENCE [LARGE SCALE GENOMIC DNA]</scope>
    <source>
        <strain evidence="12 13">IT-1</strain>
    </source>
</reference>
<keyword evidence="3 12" id="KW-0808">Transferase</keyword>
<dbReference type="SMART" id="SM00563">
    <property type="entry name" value="PlsC"/>
    <property type="match status" value="1"/>
</dbReference>
<evidence type="ECO:0000256" key="9">
    <source>
        <dbReference type="ARBA" id="ARBA00045724"/>
    </source>
</evidence>
<comment type="similarity">
    <text evidence="6">Belongs to the acetyltransferase family. OlsB subfamily.</text>
</comment>
<dbReference type="PANTHER" id="PTHR37323:SF1">
    <property type="entry name" value="L-ORNITHINE N(ALPHA)-ACYLTRANSFERASE"/>
    <property type="match status" value="1"/>
</dbReference>
<dbReference type="InterPro" id="IPR045746">
    <property type="entry name" value="ACT14924-like_Acyltransf_dom"/>
</dbReference>
<evidence type="ECO:0000256" key="6">
    <source>
        <dbReference type="ARBA" id="ARBA00038095"/>
    </source>
</evidence>
<dbReference type="InterPro" id="IPR016181">
    <property type="entry name" value="Acyl_CoA_acyltransferase"/>
</dbReference>
<evidence type="ECO:0000259" key="11">
    <source>
        <dbReference type="SMART" id="SM00563"/>
    </source>
</evidence>
<dbReference type="GO" id="GO:0006629">
    <property type="term" value="P:lipid metabolic process"/>
    <property type="evidence" value="ECO:0007669"/>
    <property type="project" value="UniProtKB-KW"/>
</dbReference>
<accession>A0A1Y2K5H3</accession>
<dbReference type="EMBL" id="LVJN01000018">
    <property type="protein sequence ID" value="OSM04879.1"/>
    <property type="molecule type" value="Genomic_DNA"/>
</dbReference>
<dbReference type="GO" id="GO:0043810">
    <property type="term" value="F:ornithine-acyl [acyl carrier protein] N-acyltransferase activity"/>
    <property type="evidence" value="ECO:0007669"/>
    <property type="project" value="UniProtKB-EC"/>
</dbReference>
<evidence type="ECO:0000256" key="8">
    <source>
        <dbReference type="ARBA" id="ARBA00039866"/>
    </source>
</evidence>
<evidence type="ECO:0000256" key="1">
    <source>
        <dbReference type="ARBA" id="ARBA00005189"/>
    </source>
</evidence>
<proteinExistence type="inferred from homology"/>
<dbReference type="Gene3D" id="3.40.630.30">
    <property type="match status" value="1"/>
</dbReference>
<dbReference type="Pfam" id="PF19576">
    <property type="entry name" value="Acyltransf_2"/>
    <property type="match status" value="1"/>
</dbReference>
<gene>
    <name evidence="12" type="ORF">MAIT1_02981</name>
</gene>
<evidence type="ECO:0000256" key="2">
    <source>
        <dbReference type="ARBA" id="ARBA00022516"/>
    </source>
</evidence>
<keyword evidence="5 12" id="KW-0012">Acyltransferase</keyword>
<comment type="catalytic activity">
    <reaction evidence="10">
        <text>a (3R)-hydroxyacyl-[ACP] + L-ornithine = a lyso-ornithine lipid + holo-[ACP] + H(+)</text>
        <dbReference type="Rhea" id="RHEA:20633"/>
        <dbReference type="Rhea" id="RHEA-COMP:9685"/>
        <dbReference type="Rhea" id="RHEA-COMP:9945"/>
        <dbReference type="ChEBI" id="CHEBI:15378"/>
        <dbReference type="ChEBI" id="CHEBI:46911"/>
        <dbReference type="ChEBI" id="CHEBI:64479"/>
        <dbReference type="ChEBI" id="CHEBI:78827"/>
        <dbReference type="ChEBI" id="CHEBI:138482"/>
        <dbReference type="EC" id="2.3.2.30"/>
    </reaction>
    <physiologicalReaction direction="left-to-right" evidence="10">
        <dbReference type="Rhea" id="RHEA:20634"/>
    </physiologicalReaction>
</comment>
<dbReference type="OrthoDB" id="1113830at2"/>
<dbReference type="InterPro" id="IPR002123">
    <property type="entry name" value="Plipid/glycerol_acylTrfase"/>
</dbReference>
<dbReference type="Pfam" id="PF13444">
    <property type="entry name" value="Acetyltransf_5"/>
    <property type="match status" value="1"/>
</dbReference>
<evidence type="ECO:0000256" key="3">
    <source>
        <dbReference type="ARBA" id="ARBA00022679"/>
    </source>
</evidence>
<dbReference type="CDD" id="cd07986">
    <property type="entry name" value="LPLAT_ACT14924-like"/>
    <property type="match status" value="1"/>
</dbReference>
<sequence>MHEESGQGSDLTALDTLLSKKMAKPLAKGLAKTLGPILAINKFERKRHELLKSAQPEEFLEKALKALTKSVKTREGELARIPREGAVVVVANHPYGGIEGLLLTVLLRAVRPDVKFLANSFLNALPEFQDYLISVNPFGGKEAVKQNTKGVKEALRWLKGGGMLVIFPAGEVSHLQLKPLRVSDPQWDVGAARLARKTGAAVLPILIQGANGPLFQLAGLVHPRLRTALLPREMLNKGDKEIPLRIGAPIPATRLARYANDDEATRYLRLRTYLLDADERGVAEPKYLGALKKGRKANVAHEPIIAAVDPEILLHEVNALPEENTLIRNGAQRVVFADAAQIPMLLQEIGRLREVTFRQVGEGTGLSIDLDRFDADYVHLFVWNDDKREVVGAYRMGRLDELIAVRGGKRRLYTSTLFKFKKRFLKSLGPALEMGRSFVRPEYQRSYAPLMLLWKGIGRYVAAHPQYRYLFGPVSITTEYAPMSRELIVNYLQWNSTLGQPRSLIKARKPFRLKGVKGIVDPAAISVLGDLDDLSGVVTAIEQDGKGIPVLLRQYLKLGGKLAGFNIDPAFSNVLDGLIFVDLLETEPKTLIKYMGAQEAEKFRAYHQRNAYAPVVSAEGSLEHGVDSSREVMH</sequence>
<evidence type="ECO:0000256" key="7">
    <source>
        <dbReference type="ARBA" id="ARBA00039058"/>
    </source>
</evidence>
<evidence type="ECO:0000256" key="5">
    <source>
        <dbReference type="ARBA" id="ARBA00023315"/>
    </source>
</evidence>
<dbReference type="InterPro" id="IPR052351">
    <property type="entry name" value="Ornithine_N-alpha-AT"/>
</dbReference>
<evidence type="ECO:0000313" key="12">
    <source>
        <dbReference type="EMBL" id="OSM04879.1"/>
    </source>
</evidence>
<organism evidence="12 13">
    <name type="scientific">Magnetofaba australis IT-1</name>
    <dbReference type="NCBI Taxonomy" id="1434232"/>
    <lineage>
        <taxon>Bacteria</taxon>
        <taxon>Pseudomonadati</taxon>
        <taxon>Pseudomonadota</taxon>
        <taxon>Magnetococcia</taxon>
        <taxon>Magnetococcales</taxon>
        <taxon>Magnetococcaceae</taxon>
        <taxon>Magnetofaba</taxon>
    </lineage>
</organism>
<dbReference type="EC" id="2.3.2.30" evidence="7"/>
<dbReference type="PANTHER" id="PTHR37323">
    <property type="entry name" value="GCN5-RELATED N-ACETYLTRANSFERASE"/>
    <property type="match status" value="1"/>
</dbReference>
<name>A0A1Y2K5H3_9PROT</name>
<comment type="caution">
    <text evidence="12">The sequence shown here is derived from an EMBL/GenBank/DDBJ whole genome shotgun (WGS) entry which is preliminary data.</text>
</comment>
<keyword evidence="13" id="KW-1185">Reference proteome</keyword>
<protein>
    <recommendedName>
        <fullName evidence="8">L-ornithine N(alpha)-acyltransferase</fullName>
        <ecNumber evidence="7">2.3.2.30</ecNumber>
    </recommendedName>
</protein>
<dbReference type="SUPFAM" id="SSF69593">
    <property type="entry name" value="Glycerol-3-phosphate (1)-acyltransferase"/>
    <property type="match status" value="1"/>
</dbReference>
<feature type="domain" description="Phospholipid/glycerol acyltransferase" evidence="11">
    <location>
        <begin position="87"/>
        <end position="210"/>
    </location>
</feature>
<dbReference type="RefSeq" id="WP_085441529.1">
    <property type="nucleotide sequence ID" value="NZ_LVJN01000018.1"/>
</dbReference>
<keyword evidence="2" id="KW-0444">Lipid biosynthesis</keyword>
<dbReference type="Proteomes" id="UP000194003">
    <property type="component" value="Unassembled WGS sequence"/>
</dbReference>
<dbReference type="SUPFAM" id="SSF55729">
    <property type="entry name" value="Acyl-CoA N-acyltransferases (Nat)"/>
    <property type="match status" value="1"/>
</dbReference>
<evidence type="ECO:0000256" key="10">
    <source>
        <dbReference type="ARBA" id="ARBA00047785"/>
    </source>
</evidence>
<comment type="function">
    <text evidence="9">Catalyzes the first step in the biosynthesis of ornithine lipids, which are phosphorus-free membrane lipids. Catalyzes the 3-hydroxyacyl-acyl carrier protein-dependent acylation of ornithine to form lyso-ornithine lipid (LOL).</text>
</comment>
<keyword evidence="4" id="KW-0443">Lipid metabolism</keyword>
<evidence type="ECO:0000313" key="13">
    <source>
        <dbReference type="Proteomes" id="UP000194003"/>
    </source>
</evidence>
<evidence type="ECO:0000256" key="4">
    <source>
        <dbReference type="ARBA" id="ARBA00023098"/>
    </source>
</evidence>
<dbReference type="STRING" id="1434232.MAIT1_02981"/>
<dbReference type="AlphaFoldDB" id="A0A1Y2K5H3"/>
<comment type="pathway">
    <text evidence="1">Lipid metabolism.</text>
</comment>